<feature type="domain" description="ABC3 transporter permease C-terminal" evidence="8">
    <location>
        <begin position="270"/>
        <end position="377"/>
    </location>
</feature>
<protein>
    <submittedName>
        <fullName evidence="9">ABC transporter permease</fullName>
    </submittedName>
</protein>
<feature type="transmembrane region" description="Helical" evidence="7">
    <location>
        <begin position="360"/>
        <end position="378"/>
    </location>
</feature>
<organism evidence="9 10">
    <name type="scientific">Blautia argi</name>
    <dbReference type="NCBI Taxonomy" id="1912897"/>
    <lineage>
        <taxon>Bacteria</taxon>
        <taxon>Bacillati</taxon>
        <taxon>Bacillota</taxon>
        <taxon>Clostridia</taxon>
        <taxon>Lachnospirales</taxon>
        <taxon>Lachnospiraceae</taxon>
        <taxon>Blautia</taxon>
    </lineage>
</organism>
<dbReference type="GO" id="GO:0005886">
    <property type="term" value="C:plasma membrane"/>
    <property type="evidence" value="ECO:0007669"/>
    <property type="project" value="UniProtKB-SubCell"/>
</dbReference>
<dbReference type="Pfam" id="PF02687">
    <property type="entry name" value="FtsX"/>
    <property type="match status" value="2"/>
</dbReference>
<dbReference type="KEGG" id="blau:DQQ01_10580"/>
<dbReference type="EMBL" id="CP030280">
    <property type="protein sequence ID" value="AWY98523.1"/>
    <property type="molecule type" value="Genomic_DNA"/>
</dbReference>
<keyword evidence="10" id="KW-1185">Reference proteome</keyword>
<keyword evidence="2" id="KW-1003">Cell membrane</keyword>
<feature type="domain" description="ABC3 transporter permease C-terminal" evidence="8">
    <location>
        <begin position="707"/>
        <end position="815"/>
    </location>
</feature>
<evidence type="ECO:0000256" key="3">
    <source>
        <dbReference type="ARBA" id="ARBA00022692"/>
    </source>
</evidence>
<comment type="similarity">
    <text evidence="6">Belongs to the ABC-4 integral membrane protein family.</text>
</comment>
<evidence type="ECO:0000313" key="9">
    <source>
        <dbReference type="EMBL" id="AWY98523.1"/>
    </source>
</evidence>
<keyword evidence="3 7" id="KW-0812">Transmembrane</keyword>
<evidence type="ECO:0000256" key="7">
    <source>
        <dbReference type="SAM" id="Phobius"/>
    </source>
</evidence>
<dbReference type="PANTHER" id="PTHR30572:SF4">
    <property type="entry name" value="ABC TRANSPORTER PERMEASE YTRF"/>
    <property type="match status" value="1"/>
</dbReference>
<evidence type="ECO:0000256" key="2">
    <source>
        <dbReference type="ARBA" id="ARBA00022475"/>
    </source>
</evidence>
<accession>A0A2Z4UBS5</accession>
<keyword evidence="5 7" id="KW-0472">Membrane</keyword>
<feature type="transmembrane region" description="Helical" evidence="7">
    <location>
        <begin position="704"/>
        <end position="731"/>
    </location>
</feature>
<dbReference type="Proteomes" id="UP000250003">
    <property type="component" value="Chromosome"/>
</dbReference>
<dbReference type="PANTHER" id="PTHR30572">
    <property type="entry name" value="MEMBRANE COMPONENT OF TRANSPORTER-RELATED"/>
    <property type="match status" value="1"/>
</dbReference>
<dbReference type="GO" id="GO:0022857">
    <property type="term" value="F:transmembrane transporter activity"/>
    <property type="evidence" value="ECO:0007669"/>
    <property type="project" value="TreeGrafter"/>
</dbReference>
<evidence type="ECO:0000259" key="8">
    <source>
        <dbReference type="Pfam" id="PF02687"/>
    </source>
</evidence>
<proteinExistence type="inferred from homology"/>
<dbReference type="InterPro" id="IPR003838">
    <property type="entry name" value="ABC3_permease_C"/>
</dbReference>
<feature type="transmembrane region" description="Helical" evidence="7">
    <location>
        <begin position="264"/>
        <end position="286"/>
    </location>
</feature>
<sequence>MKLLENNNRKFMKTLSQNCLKANKSRNRIAVLAIVLTAVLFMGLTTVMEGAQVSMKNQMLRQAGSRFMVSLKGMSKEAAQKLAKDDVFEVAGIEHYVVAAENPELRNISVNAGWVDETTAKNSFMELTEGRYPQKENEIACDTEVLKLLGVSPKTGNTLTLQYSEDGKTIEKEMTLCGIWEGMAHEEHASMLLSEDCAEKLQRTEESYDVRGSFHSEKNVEAQLDSLLIKLGYNPEAERGDADYLIHHVSPAFEQSSATSPQTVFMIAIGILLILLAGYLVIYNIFKISVEKDIRLYGQLKTIGTSPRQIRYMIVRQGSVLSFVGIPAGLVLGWLLGNALLPLVMASTSFKEAEFVIPSWWIWILAALFTFFTVRISCNKPGKMASRISPVEALKYQGNTKSKQTHRKGKDTRFPLASMAAANLSRNKGKTFLVILSIAFSAILLNSVLNYTGNMDKETFVKNRVASDFDVRNGDFLKMGAEDYKKTVNREAIEELAAMEGVKDFGKVYTYMLPEDMMTEEREDLGKILCINGEETSEHIEEFDRNRMLYGFDENALKRATVIEGTLDYEKLCTGDYVIMAGGLRDNGEYNKEDQEFHAGDVIEAEIKGTVKEYTVLAVVGLEQAQEMCYSSGGYESIAFAEPVFLQMFPEMQTPIHCLFDAEKDAFDSLYEQVEALSEKKNLSVLTRLTAEAEFEEIQTTFSMVGIVVSVILGSIGILNLINVILTGVIARQREFASMRSIGMTKKQLRRLMICEGVLYAVLAGILGLLMSALLSLTLVRGLAAGTWYMKYHFTLIPALAVFGISLLLSVGISAMTDKIWNKRSVVELLREE</sequence>
<dbReference type="OrthoDB" id="1694171at2"/>
<reference evidence="10" key="1">
    <citation type="submission" date="2018-06" db="EMBL/GenBank/DDBJ databases">
        <title>Description of Blautia argi sp. nov., a new anaerobic isolated from dog feces.</title>
        <authorList>
            <person name="Chang Y.-H."/>
            <person name="Paek J."/>
            <person name="Shin Y."/>
        </authorList>
    </citation>
    <scope>NUCLEOTIDE SEQUENCE [LARGE SCALE GENOMIC DNA]</scope>
    <source>
        <strain evidence="10">KCTC 15426</strain>
    </source>
</reference>
<dbReference type="InterPro" id="IPR050250">
    <property type="entry name" value="Macrolide_Exporter_MacB"/>
</dbReference>
<feature type="transmembrane region" description="Helical" evidence="7">
    <location>
        <begin position="752"/>
        <end position="780"/>
    </location>
</feature>
<evidence type="ECO:0000256" key="1">
    <source>
        <dbReference type="ARBA" id="ARBA00004651"/>
    </source>
</evidence>
<feature type="transmembrane region" description="Helical" evidence="7">
    <location>
        <begin position="432"/>
        <end position="453"/>
    </location>
</feature>
<feature type="transmembrane region" description="Helical" evidence="7">
    <location>
        <begin position="792"/>
        <end position="815"/>
    </location>
</feature>
<name>A0A2Z4UBS5_9FIRM</name>
<evidence type="ECO:0000256" key="5">
    <source>
        <dbReference type="ARBA" id="ARBA00023136"/>
    </source>
</evidence>
<comment type="subcellular location">
    <subcellularLocation>
        <location evidence="1">Cell membrane</location>
        <topology evidence="1">Multi-pass membrane protein</topology>
    </subcellularLocation>
</comment>
<dbReference type="RefSeq" id="WP_111920011.1">
    <property type="nucleotide sequence ID" value="NZ_CAUWHR010000002.1"/>
</dbReference>
<dbReference type="AlphaFoldDB" id="A0A2Z4UBS5"/>
<evidence type="ECO:0000256" key="6">
    <source>
        <dbReference type="ARBA" id="ARBA00038076"/>
    </source>
</evidence>
<keyword evidence="4 7" id="KW-1133">Transmembrane helix</keyword>
<feature type="transmembrane region" description="Helical" evidence="7">
    <location>
        <begin position="318"/>
        <end position="340"/>
    </location>
</feature>
<evidence type="ECO:0000313" key="10">
    <source>
        <dbReference type="Proteomes" id="UP000250003"/>
    </source>
</evidence>
<gene>
    <name evidence="9" type="ORF">DQQ01_10580</name>
</gene>
<evidence type="ECO:0000256" key="4">
    <source>
        <dbReference type="ARBA" id="ARBA00022989"/>
    </source>
</evidence>